<feature type="domain" description="Leucyl-tRNA synthetase editing" evidence="13">
    <location>
        <begin position="277"/>
        <end position="466"/>
    </location>
</feature>
<dbReference type="CDD" id="cd07958">
    <property type="entry name" value="Anticodon_Ia_Leu_BEm"/>
    <property type="match status" value="1"/>
</dbReference>
<feature type="short sequence motif" description="'KMSKS' region" evidence="9">
    <location>
        <begin position="794"/>
        <end position="798"/>
    </location>
</feature>
<dbReference type="FunFam" id="3.40.50.620:FF:000060">
    <property type="entry name" value="Leucine--tRNA ligase"/>
    <property type="match status" value="1"/>
</dbReference>
<dbReference type="GO" id="GO:0002161">
    <property type="term" value="F:aminoacyl-tRNA deacylase activity"/>
    <property type="evidence" value="ECO:0007669"/>
    <property type="project" value="InterPro"/>
</dbReference>
<keyword evidence="4 9" id="KW-0547">Nucleotide-binding</keyword>
<dbReference type="Proteomes" id="UP000656244">
    <property type="component" value="Unassembled WGS sequence"/>
</dbReference>
<dbReference type="InterPro" id="IPR002302">
    <property type="entry name" value="Leu-tRNA-ligase"/>
</dbReference>
<feature type="domain" description="Aminoacyl-tRNA synthetase class Ia" evidence="11">
    <location>
        <begin position="790"/>
        <end position="820"/>
    </location>
</feature>
<keyword evidence="6 9" id="KW-0648">Protein biosynthesis</keyword>
<evidence type="ECO:0000256" key="9">
    <source>
        <dbReference type="HAMAP-Rule" id="MF_00049"/>
    </source>
</evidence>
<dbReference type="InterPro" id="IPR013155">
    <property type="entry name" value="M/V/L/I-tRNA-synth_anticd-bd"/>
</dbReference>
<comment type="similarity">
    <text evidence="1 9 10">Belongs to the class-I aminoacyl-tRNA synthetase family.</text>
</comment>
<organism evidence="14 15">
    <name type="scientific">Hyunsoonleella aquatilis</name>
    <dbReference type="NCBI Taxonomy" id="2762758"/>
    <lineage>
        <taxon>Bacteria</taxon>
        <taxon>Pseudomonadati</taxon>
        <taxon>Bacteroidota</taxon>
        <taxon>Flavobacteriia</taxon>
        <taxon>Flavobacteriales</taxon>
        <taxon>Flavobacteriaceae</taxon>
    </lineage>
</organism>
<comment type="catalytic activity">
    <reaction evidence="8 9">
        <text>tRNA(Leu) + L-leucine + ATP = L-leucyl-tRNA(Leu) + AMP + diphosphate</text>
        <dbReference type="Rhea" id="RHEA:11688"/>
        <dbReference type="Rhea" id="RHEA-COMP:9613"/>
        <dbReference type="Rhea" id="RHEA-COMP:9622"/>
        <dbReference type="ChEBI" id="CHEBI:30616"/>
        <dbReference type="ChEBI" id="CHEBI:33019"/>
        <dbReference type="ChEBI" id="CHEBI:57427"/>
        <dbReference type="ChEBI" id="CHEBI:78442"/>
        <dbReference type="ChEBI" id="CHEBI:78494"/>
        <dbReference type="ChEBI" id="CHEBI:456215"/>
        <dbReference type="EC" id="6.1.1.4"/>
    </reaction>
</comment>
<dbReference type="GO" id="GO:0005829">
    <property type="term" value="C:cytosol"/>
    <property type="evidence" value="ECO:0007669"/>
    <property type="project" value="TreeGrafter"/>
</dbReference>
<comment type="caution">
    <text evidence="9">Lacks conserved residue(s) required for the propagation of feature annotation.</text>
</comment>
<evidence type="ECO:0000256" key="7">
    <source>
        <dbReference type="ARBA" id="ARBA00023146"/>
    </source>
</evidence>
<evidence type="ECO:0000259" key="11">
    <source>
        <dbReference type="Pfam" id="PF00133"/>
    </source>
</evidence>
<dbReference type="GO" id="GO:0006429">
    <property type="term" value="P:leucyl-tRNA aminoacylation"/>
    <property type="evidence" value="ECO:0007669"/>
    <property type="project" value="UniProtKB-UniRule"/>
</dbReference>
<evidence type="ECO:0000256" key="6">
    <source>
        <dbReference type="ARBA" id="ARBA00022917"/>
    </source>
</evidence>
<dbReference type="PROSITE" id="PS00178">
    <property type="entry name" value="AA_TRNA_LIGASE_I"/>
    <property type="match status" value="1"/>
</dbReference>
<dbReference type="EMBL" id="JACNMF010000002">
    <property type="protein sequence ID" value="MBC3758192.1"/>
    <property type="molecule type" value="Genomic_DNA"/>
</dbReference>
<feature type="binding site" evidence="9">
    <location>
        <position position="797"/>
    </location>
    <ligand>
        <name>ATP</name>
        <dbReference type="ChEBI" id="CHEBI:30616"/>
    </ligand>
</feature>
<reference evidence="14" key="1">
    <citation type="submission" date="2020-08" db="EMBL/GenBank/DDBJ databases">
        <title>Hyunsoonleella sp. strain SJ7 genome sequencing and assembly.</title>
        <authorList>
            <person name="Kim I."/>
        </authorList>
    </citation>
    <scope>NUCLEOTIDE SEQUENCE</scope>
    <source>
        <strain evidence="14">SJ7</strain>
    </source>
</reference>
<dbReference type="Gene3D" id="3.90.740.10">
    <property type="entry name" value="Valyl/Leucyl/Isoleucyl-tRNA synthetase, editing domain"/>
    <property type="match status" value="1"/>
</dbReference>
<feature type="domain" description="Aminoacyl-tRNA synthetase class Ia" evidence="11">
    <location>
        <begin position="11"/>
        <end position="144"/>
    </location>
</feature>
<dbReference type="AlphaFoldDB" id="A0A923HGX9"/>
<proteinExistence type="inferred from homology"/>
<keyword evidence="3 9" id="KW-0436">Ligase</keyword>
<keyword evidence="5 9" id="KW-0067">ATP-binding</keyword>
<dbReference type="PRINTS" id="PR00985">
    <property type="entry name" value="TRNASYNTHLEU"/>
</dbReference>
<dbReference type="EC" id="6.1.1.4" evidence="9"/>
<dbReference type="RefSeq" id="WP_186560727.1">
    <property type="nucleotide sequence ID" value="NZ_JACNMF010000002.1"/>
</dbReference>
<dbReference type="Pfam" id="PF13603">
    <property type="entry name" value="tRNA-synt_1_2"/>
    <property type="match status" value="1"/>
</dbReference>
<dbReference type="InterPro" id="IPR002300">
    <property type="entry name" value="aa-tRNA-synth_Ia"/>
</dbReference>
<evidence type="ECO:0000313" key="14">
    <source>
        <dbReference type="EMBL" id="MBC3758192.1"/>
    </source>
</evidence>
<dbReference type="PANTHER" id="PTHR43740:SF2">
    <property type="entry name" value="LEUCINE--TRNA LIGASE, MITOCHONDRIAL"/>
    <property type="match status" value="1"/>
</dbReference>
<evidence type="ECO:0000259" key="12">
    <source>
        <dbReference type="Pfam" id="PF08264"/>
    </source>
</evidence>
<dbReference type="InterPro" id="IPR009008">
    <property type="entry name" value="Val/Leu/Ile-tRNA-synth_edit"/>
</dbReference>
<protein>
    <recommendedName>
        <fullName evidence="9">Leucine--tRNA ligase</fullName>
        <ecNumber evidence="9">6.1.1.4</ecNumber>
    </recommendedName>
    <alternativeName>
        <fullName evidence="9">Leucyl-tRNA synthetase</fullName>
        <shortName evidence="9">LeuRS</shortName>
    </alternativeName>
</protein>
<evidence type="ECO:0000256" key="8">
    <source>
        <dbReference type="ARBA" id="ARBA00047469"/>
    </source>
</evidence>
<gene>
    <name evidence="9" type="primary">leuS</name>
    <name evidence="14" type="ORF">H7U19_07245</name>
</gene>
<dbReference type="Pfam" id="PF08264">
    <property type="entry name" value="Anticodon_1"/>
    <property type="match status" value="1"/>
</dbReference>
<dbReference type="SUPFAM" id="SSF50677">
    <property type="entry name" value="ValRS/IleRS/LeuRS editing domain"/>
    <property type="match status" value="1"/>
</dbReference>
<dbReference type="InterPro" id="IPR009080">
    <property type="entry name" value="tRNAsynth_Ia_anticodon-bd"/>
</dbReference>
<dbReference type="Gene3D" id="3.40.50.620">
    <property type="entry name" value="HUPs"/>
    <property type="match status" value="3"/>
</dbReference>
<evidence type="ECO:0000259" key="13">
    <source>
        <dbReference type="Pfam" id="PF13603"/>
    </source>
</evidence>
<dbReference type="PANTHER" id="PTHR43740">
    <property type="entry name" value="LEUCYL-TRNA SYNTHETASE"/>
    <property type="match status" value="1"/>
</dbReference>
<evidence type="ECO:0000256" key="10">
    <source>
        <dbReference type="RuleBase" id="RU363035"/>
    </source>
</evidence>
<sequence length="1024" mass="116381">MKYNFNEIEKKWQDYWAKHQTFKAENNSEKPKFYVLDMFPYPSGAGLHVGHPLGYIASDIYARYKRHQGFNVLHPQGYDSFGLPAEQYAIQTGQHPAITTAENIKTYRRQLDQIGFSFDWSREVRTSDPKYYKWTQWIFIQLFNSWYNNDSDKAEDISELIKIFETEGNTTVNAVCDDDVKAFSAEDWNSFSLEKQQEILLQYRLTYLAETEVNWCPALGTVLANDEIVNGVSERGGHPVIRKKMTQWSMRISAYAERLLQGLDTIDWTDSLKESQRNWIGKSVGASVSFQVLPNVTLSAVEGSHTIEVFTTRPDTIFGVSFMTLAPEHDLVPKITTPEQKAEVEAYIEATAKRSERDRMADVKTITGAFTGAYAEHPFTKEPIPIWIGDYVLAGYGTGAVMSVPCGDQRDYDFAKHFNIPIPNIFEGVDISEEAFADKEKTIIANSDFINGMNYKKAAKRVIYELEQIGQGEGKTNYRLRDAVFSRQRYWGEPFPVYYVNGLPQMIATEHLPIELPEVEKYLPTETGEPPLGNAKVWAWDTQKNEVVSNDLIDDKTVFPLELNTMPGWAGSSQYFNRYMDPNNDEAIFSKEAIDYWQQVDLYIGGSEHATGHLLYSRFWQKFMFDKGYVNHDEYAKKLINQGMILGTSAFVYRVFSIPLLGKKTFEGEEKDTTKGIFTSNVYVSKSIAERIDNDTLSIENQELYSKIIEMVREESKLASNSLGINFGTPDKIEVLEIHTDVSFVNASDELDIEAFKNWRPDFNDAVFIGESGEVLPHGEDLGGTFKVHRDVEKMSKSKYNVVNPDDIVADYGADSLRLYEMFLGPLEQYKPWNTAGITGVHSFLKKLWKLYHQGENGSFYVTVTPPSEGKGEAFKTLHKTIKKVQEDIENFSFNTSVSTFMIATNELTAQKCTSKAILEPLLVLISPYAPHIAEELWSQLGNSGSISTAPFPEFDESHLVESSKNYPISFNGKMRFTMELPLDLSKDEIEKAVLENEKTQDQLQGRTPKKVIVVPGKIVNIVG</sequence>
<dbReference type="HAMAP" id="MF_00049_B">
    <property type="entry name" value="Leu_tRNA_synth_B"/>
    <property type="match status" value="1"/>
</dbReference>
<dbReference type="InterPro" id="IPR001412">
    <property type="entry name" value="aa-tRNA-synth_I_CS"/>
</dbReference>
<dbReference type="GO" id="GO:0004823">
    <property type="term" value="F:leucine-tRNA ligase activity"/>
    <property type="evidence" value="ECO:0007669"/>
    <property type="project" value="UniProtKB-UniRule"/>
</dbReference>
<dbReference type="InterPro" id="IPR014729">
    <property type="entry name" value="Rossmann-like_a/b/a_fold"/>
</dbReference>
<evidence type="ECO:0000256" key="5">
    <source>
        <dbReference type="ARBA" id="ARBA00022840"/>
    </source>
</evidence>
<comment type="subcellular location">
    <subcellularLocation>
        <location evidence="9">Cytoplasm</location>
    </subcellularLocation>
</comment>
<comment type="caution">
    <text evidence="14">The sequence shown here is derived from an EMBL/GenBank/DDBJ whole genome shotgun (WGS) entry which is preliminary data.</text>
</comment>
<accession>A0A923HGX9</accession>
<evidence type="ECO:0000256" key="4">
    <source>
        <dbReference type="ARBA" id="ARBA00022741"/>
    </source>
</evidence>
<dbReference type="FunFam" id="3.40.50.620:FF:000056">
    <property type="entry name" value="Leucine--tRNA ligase"/>
    <property type="match status" value="1"/>
</dbReference>
<dbReference type="InterPro" id="IPR025709">
    <property type="entry name" value="Leu_tRNA-synth_edit"/>
</dbReference>
<evidence type="ECO:0000256" key="2">
    <source>
        <dbReference type="ARBA" id="ARBA00022490"/>
    </source>
</evidence>
<keyword evidence="2 9" id="KW-0963">Cytoplasm</keyword>
<keyword evidence="15" id="KW-1185">Reference proteome</keyword>
<dbReference type="FunFam" id="1.10.730.10:FF:000011">
    <property type="entry name" value="Leucine--tRNA ligase chloroplastic/mitochondrial"/>
    <property type="match status" value="1"/>
</dbReference>
<evidence type="ECO:0000256" key="1">
    <source>
        <dbReference type="ARBA" id="ARBA00005594"/>
    </source>
</evidence>
<dbReference type="SUPFAM" id="SSF52374">
    <property type="entry name" value="Nucleotidylyl transferase"/>
    <property type="match status" value="1"/>
</dbReference>
<keyword evidence="7 9" id="KW-0030">Aminoacyl-tRNA synthetase</keyword>
<dbReference type="Pfam" id="PF00133">
    <property type="entry name" value="tRNA-synt_1"/>
    <property type="match status" value="2"/>
</dbReference>
<dbReference type="Gene3D" id="1.10.730.10">
    <property type="entry name" value="Isoleucyl-tRNA Synthetase, Domain 1"/>
    <property type="match status" value="2"/>
</dbReference>
<feature type="domain" description="Methionyl/Valyl/Leucyl/Isoleucyl-tRNA synthetase anticodon-binding" evidence="12">
    <location>
        <begin position="876"/>
        <end position="988"/>
    </location>
</feature>
<name>A0A923HGX9_9FLAO</name>
<evidence type="ECO:0000313" key="15">
    <source>
        <dbReference type="Proteomes" id="UP000656244"/>
    </source>
</evidence>
<evidence type="ECO:0000256" key="3">
    <source>
        <dbReference type="ARBA" id="ARBA00022598"/>
    </source>
</evidence>
<dbReference type="GO" id="GO:0005524">
    <property type="term" value="F:ATP binding"/>
    <property type="evidence" value="ECO:0007669"/>
    <property type="project" value="UniProtKB-UniRule"/>
</dbReference>
<dbReference type="SUPFAM" id="SSF47323">
    <property type="entry name" value="Anticodon-binding domain of a subclass of class I aminoacyl-tRNA synthetases"/>
    <property type="match status" value="1"/>
</dbReference>